<protein>
    <recommendedName>
        <fullName evidence="2">Core domain-containing protein</fullName>
    </recommendedName>
</protein>
<dbReference type="InterPro" id="IPR016092">
    <property type="entry name" value="ATAP"/>
</dbReference>
<evidence type="ECO:0000313" key="4">
    <source>
        <dbReference type="Proteomes" id="UP000646827"/>
    </source>
</evidence>
<evidence type="ECO:0000313" key="3">
    <source>
        <dbReference type="EMBL" id="KAG2217401.1"/>
    </source>
</evidence>
<name>A0A8H7VBT0_9FUNG</name>
<proteinExistence type="inferred from homology"/>
<dbReference type="PANTHER" id="PTHR43011:SF1">
    <property type="entry name" value="IRON-SULFUR CLUSTER ASSEMBLY 2 HOMOLOG, MITOCHONDRIAL"/>
    <property type="match status" value="1"/>
</dbReference>
<comment type="caution">
    <text evidence="3">The sequence shown here is derived from an EMBL/GenBank/DDBJ whole genome shotgun (WGS) entry which is preliminary data.</text>
</comment>
<dbReference type="OrthoDB" id="1938621at2759"/>
<dbReference type="SUPFAM" id="SSF89360">
    <property type="entry name" value="HesB-like domain"/>
    <property type="match status" value="1"/>
</dbReference>
<dbReference type="Gene3D" id="2.60.300.12">
    <property type="entry name" value="HesB-like domain"/>
    <property type="match status" value="1"/>
</dbReference>
<dbReference type="GO" id="GO:0005506">
    <property type="term" value="F:iron ion binding"/>
    <property type="evidence" value="ECO:0007669"/>
    <property type="project" value="TreeGrafter"/>
</dbReference>
<dbReference type="EMBL" id="JAEPRB010000301">
    <property type="protein sequence ID" value="KAG2217401.1"/>
    <property type="molecule type" value="Genomic_DNA"/>
</dbReference>
<gene>
    <name evidence="3" type="ORF">INT45_005891</name>
</gene>
<dbReference type="NCBIfam" id="TIGR00049">
    <property type="entry name" value="iron-sulfur cluster assembly accessory protein"/>
    <property type="match status" value="1"/>
</dbReference>
<evidence type="ECO:0000259" key="2">
    <source>
        <dbReference type="Pfam" id="PF01521"/>
    </source>
</evidence>
<dbReference type="Proteomes" id="UP000646827">
    <property type="component" value="Unassembled WGS sequence"/>
</dbReference>
<dbReference type="GO" id="GO:0005739">
    <property type="term" value="C:mitochondrion"/>
    <property type="evidence" value="ECO:0007669"/>
    <property type="project" value="TreeGrafter"/>
</dbReference>
<organism evidence="3 4">
    <name type="scientific">Circinella minor</name>
    <dbReference type="NCBI Taxonomy" id="1195481"/>
    <lineage>
        <taxon>Eukaryota</taxon>
        <taxon>Fungi</taxon>
        <taxon>Fungi incertae sedis</taxon>
        <taxon>Mucoromycota</taxon>
        <taxon>Mucoromycotina</taxon>
        <taxon>Mucoromycetes</taxon>
        <taxon>Mucorales</taxon>
        <taxon>Lichtheimiaceae</taxon>
        <taxon>Circinella</taxon>
    </lineage>
</organism>
<feature type="domain" description="Core" evidence="2">
    <location>
        <begin position="78"/>
        <end position="179"/>
    </location>
</feature>
<comment type="similarity">
    <text evidence="1">Belongs to the HesB/IscA family.</text>
</comment>
<dbReference type="Pfam" id="PF01521">
    <property type="entry name" value="Fe-S_biosyn"/>
    <property type="match status" value="1"/>
</dbReference>
<dbReference type="InterPro" id="IPR035903">
    <property type="entry name" value="HesB-like_dom_sf"/>
</dbReference>
<sequence length="192" mass="21753">MQRSWTLLTTLTRSTTVRTHIHTHVRSCLRSIERQHSFHSVRPFISTHKYRAFSHSAITRDAALNGPQYKPATVENGLTISDKAIKQLKYIAERDNDDKMMLRILVDSGGCHGYQNKLEITDTVEEDDTVFEMDGVRVVVDSISLQFVRGSTVDFVEELIGSTFQVIDNPNAKNSCGCNISYDIDLDMLTQN</sequence>
<dbReference type="GO" id="GO:0051537">
    <property type="term" value="F:2 iron, 2 sulfur cluster binding"/>
    <property type="evidence" value="ECO:0007669"/>
    <property type="project" value="TreeGrafter"/>
</dbReference>
<evidence type="ECO:0000256" key="1">
    <source>
        <dbReference type="ARBA" id="ARBA00006718"/>
    </source>
</evidence>
<dbReference type="FunFam" id="2.60.300.12:FF:000010">
    <property type="entry name" value="Unplaced genomic scaffold supercont1.5, whole genome shotgun sequence"/>
    <property type="match status" value="1"/>
</dbReference>
<dbReference type="GO" id="GO:0016226">
    <property type="term" value="P:iron-sulfur cluster assembly"/>
    <property type="evidence" value="ECO:0007669"/>
    <property type="project" value="InterPro"/>
</dbReference>
<dbReference type="PANTHER" id="PTHR43011">
    <property type="entry name" value="IRON-SULFUR CLUSTER ASSEMBLY 2 HOMOLOG, MITOCHONDRIAL"/>
    <property type="match status" value="1"/>
</dbReference>
<reference evidence="3 4" key="1">
    <citation type="submission" date="2020-12" db="EMBL/GenBank/DDBJ databases">
        <title>Metabolic potential, ecology and presence of endohyphal bacteria is reflected in genomic diversity of Mucoromycotina.</title>
        <authorList>
            <person name="Muszewska A."/>
            <person name="Okrasinska A."/>
            <person name="Steczkiewicz K."/>
            <person name="Drgas O."/>
            <person name="Orlowska M."/>
            <person name="Perlinska-Lenart U."/>
            <person name="Aleksandrzak-Piekarczyk T."/>
            <person name="Szatraj K."/>
            <person name="Zielenkiewicz U."/>
            <person name="Pilsyk S."/>
            <person name="Malc E."/>
            <person name="Mieczkowski P."/>
            <person name="Kruszewska J.S."/>
            <person name="Biernat P."/>
            <person name="Pawlowska J."/>
        </authorList>
    </citation>
    <scope>NUCLEOTIDE SEQUENCE [LARGE SCALE GENOMIC DNA]</scope>
    <source>
        <strain evidence="3 4">CBS 142.35</strain>
    </source>
</reference>
<keyword evidence="4" id="KW-1185">Reference proteome</keyword>
<dbReference type="GO" id="GO:0051539">
    <property type="term" value="F:4 iron, 4 sulfur cluster binding"/>
    <property type="evidence" value="ECO:0007669"/>
    <property type="project" value="TreeGrafter"/>
</dbReference>
<accession>A0A8H7VBT0</accession>
<dbReference type="AlphaFoldDB" id="A0A8H7VBT0"/>
<dbReference type="InterPro" id="IPR000361">
    <property type="entry name" value="ATAP_core_dom"/>
</dbReference>